<keyword evidence="11" id="KW-0830">Ubiquinone</keyword>
<accession>I4BD25</accession>
<dbReference type="Proteomes" id="UP000006057">
    <property type="component" value="Chromosome"/>
</dbReference>
<feature type="domain" description="NADH-ubiquinone oxidoreductase 51kDa subunit iron-sulphur binding" evidence="10">
    <location>
        <begin position="307"/>
        <end position="351"/>
    </location>
</feature>
<evidence type="ECO:0000256" key="5">
    <source>
        <dbReference type="ARBA" id="ARBA00022630"/>
    </source>
</evidence>
<gene>
    <name evidence="11" type="ordered locus">Mycch_0359</name>
</gene>
<comment type="cofactor">
    <cofactor evidence="2">
        <name>[4Fe-4S] cluster</name>
        <dbReference type="ChEBI" id="CHEBI:49883"/>
    </cofactor>
</comment>
<keyword evidence="6" id="KW-0288">FMN</keyword>
<sequence>MNHQPPATIRRLLAAEGPALADHHRRFGPLPRDVGRDLITELDGAGLSGRGGGGFPTGRKIAAVTGRKPVVVANGAEGEPLSRKDAVLLTHAPHLVLDGLAAAADAVRAGSTYVYVPSRLIPAVSGAIDERRAAGLEPRKISVVEAPDTFVAGEESAVVRRIEGGPALPRDRTVITAVSGVHGRPTLVNNVETLAHIGLIARFGAQWFRSVGDETVPGTMLVTLSGAVRNRHVVETPTGSPLADVITRGGGTDPRTMRAVLLGGYHGTWIPGSAIDRARLSRSALVPLGASPGAGIVHALAVGECGLARTADFVAYLADQSARQCGPCLNGLPRLAELLDDLAYGRADDTLLEEVRRTVGLVDGRGSCRHPDGTARLVRSALEAFASDIEHHRRKRCEAALAPAPGVRP</sequence>
<dbReference type="InterPro" id="IPR037207">
    <property type="entry name" value="Nuop51_4Fe4S-bd_sf"/>
</dbReference>
<dbReference type="SUPFAM" id="SSF140490">
    <property type="entry name" value="Nqo1C-terminal domain-like"/>
    <property type="match status" value="1"/>
</dbReference>
<dbReference type="GO" id="GO:0045333">
    <property type="term" value="P:cellular respiration"/>
    <property type="evidence" value="ECO:0007669"/>
    <property type="project" value="TreeGrafter"/>
</dbReference>
<dbReference type="Pfam" id="PF01512">
    <property type="entry name" value="Complex1_51K"/>
    <property type="match status" value="1"/>
</dbReference>
<keyword evidence="5" id="KW-0285">Flavoprotein</keyword>
<dbReference type="OrthoDB" id="9805533at2"/>
<dbReference type="EMBL" id="CP003053">
    <property type="protein sequence ID" value="AFM15182.1"/>
    <property type="molecule type" value="Genomic_DNA"/>
</dbReference>
<dbReference type="PANTHER" id="PTHR11780">
    <property type="entry name" value="NADH-UBIQUINONE OXIDOREDUCTASE FLAVOPROTEIN 1 NDUFV1"/>
    <property type="match status" value="1"/>
</dbReference>
<dbReference type="Gene3D" id="3.40.50.11540">
    <property type="entry name" value="NADH-ubiquinone oxidoreductase 51kDa subunit"/>
    <property type="match status" value="1"/>
</dbReference>
<evidence type="ECO:0000256" key="6">
    <source>
        <dbReference type="ARBA" id="ARBA00022643"/>
    </source>
</evidence>
<name>I4BD25_MYCCN</name>
<evidence type="ECO:0000256" key="1">
    <source>
        <dbReference type="ARBA" id="ARBA00001917"/>
    </source>
</evidence>
<comment type="similarity">
    <text evidence="3">Belongs to the complex I 51 kDa subunit family.</text>
</comment>
<dbReference type="AlphaFoldDB" id="I4BD25"/>
<reference evidence="11 12" key="1">
    <citation type="submission" date="2012-06" db="EMBL/GenBank/DDBJ databases">
        <title>Complete sequence of chromosome of Mycobacterium chubuense NBB4.</title>
        <authorList>
            <consortium name="US DOE Joint Genome Institute"/>
            <person name="Lucas S."/>
            <person name="Han J."/>
            <person name="Lapidus A."/>
            <person name="Cheng J.-F."/>
            <person name="Goodwin L."/>
            <person name="Pitluck S."/>
            <person name="Peters L."/>
            <person name="Mikhailova N."/>
            <person name="Teshima H."/>
            <person name="Detter J.C."/>
            <person name="Han C."/>
            <person name="Tapia R."/>
            <person name="Land M."/>
            <person name="Hauser L."/>
            <person name="Kyrpides N."/>
            <person name="Ivanova N."/>
            <person name="Pagani I."/>
            <person name="Mattes T."/>
            <person name="Holmes A."/>
            <person name="Rutledge P."/>
            <person name="Paulsen I."/>
            <person name="Coleman N."/>
            <person name="Woyke T."/>
        </authorList>
    </citation>
    <scope>NUCLEOTIDE SEQUENCE [LARGE SCALE GENOMIC DNA]</scope>
    <source>
        <strain evidence="11 12">NBB4</strain>
    </source>
</reference>
<dbReference type="InterPro" id="IPR019575">
    <property type="entry name" value="Nuop51_4Fe4S-bd"/>
</dbReference>
<dbReference type="SUPFAM" id="SSF142984">
    <property type="entry name" value="Nqo1 middle domain-like"/>
    <property type="match status" value="1"/>
</dbReference>
<dbReference type="InterPro" id="IPR037225">
    <property type="entry name" value="Nuo51_FMN-bd_sf"/>
</dbReference>
<dbReference type="Gene3D" id="3.10.20.600">
    <property type="match status" value="1"/>
</dbReference>
<keyword evidence="11" id="KW-0560">Oxidoreductase</keyword>
<dbReference type="GO" id="GO:0046872">
    <property type="term" value="F:metal ion binding"/>
    <property type="evidence" value="ECO:0007669"/>
    <property type="project" value="UniProtKB-KW"/>
</dbReference>
<dbReference type="GO" id="GO:0051539">
    <property type="term" value="F:4 iron, 4 sulfur cluster binding"/>
    <property type="evidence" value="ECO:0007669"/>
    <property type="project" value="UniProtKB-KW"/>
</dbReference>
<keyword evidence="12" id="KW-1185">Reference proteome</keyword>
<dbReference type="Gene3D" id="1.20.1440.230">
    <property type="entry name" value="NADH-ubiquinone oxidoreductase 51kDa subunit, iron-sulphur binding domain"/>
    <property type="match status" value="1"/>
</dbReference>
<protein>
    <submittedName>
        <fullName evidence="11">NADH:ubiquinone oxidoreductase, NADH-binding (51 kD) subunit</fullName>
        <ecNumber evidence="11">1.6.5.3</ecNumber>
    </submittedName>
</protein>
<keyword evidence="9" id="KW-0411">Iron-sulfur</keyword>
<evidence type="ECO:0000256" key="8">
    <source>
        <dbReference type="ARBA" id="ARBA00023004"/>
    </source>
</evidence>
<evidence type="ECO:0000313" key="12">
    <source>
        <dbReference type="Proteomes" id="UP000006057"/>
    </source>
</evidence>
<keyword evidence="7" id="KW-0479">Metal-binding</keyword>
<dbReference type="InterPro" id="IPR050837">
    <property type="entry name" value="ComplexI_51kDa_subunit"/>
</dbReference>
<evidence type="ECO:0000313" key="11">
    <source>
        <dbReference type="EMBL" id="AFM15182.1"/>
    </source>
</evidence>
<keyword evidence="4" id="KW-0004">4Fe-4S</keyword>
<evidence type="ECO:0000256" key="2">
    <source>
        <dbReference type="ARBA" id="ARBA00001966"/>
    </source>
</evidence>
<dbReference type="SUPFAM" id="SSF142019">
    <property type="entry name" value="Nqo1 FMN-binding domain-like"/>
    <property type="match status" value="1"/>
</dbReference>
<evidence type="ECO:0000256" key="7">
    <source>
        <dbReference type="ARBA" id="ARBA00022723"/>
    </source>
</evidence>
<evidence type="ECO:0000256" key="9">
    <source>
        <dbReference type="ARBA" id="ARBA00023014"/>
    </source>
</evidence>
<dbReference type="SMART" id="SM00928">
    <property type="entry name" value="NADH_4Fe-4S"/>
    <property type="match status" value="1"/>
</dbReference>
<dbReference type="STRING" id="710421.Mycch_0359"/>
<keyword evidence="8" id="KW-0408">Iron</keyword>
<dbReference type="InterPro" id="IPR011538">
    <property type="entry name" value="Nuo51_FMN-bd"/>
</dbReference>
<dbReference type="KEGG" id="mcb:Mycch_0359"/>
<dbReference type="Pfam" id="PF10589">
    <property type="entry name" value="NADH_4Fe-4S"/>
    <property type="match status" value="1"/>
</dbReference>
<dbReference type="GO" id="GO:0003954">
    <property type="term" value="F:NADH dehydrogenase activity"/>
    <property type="evidence" value="ECO:0007669"/>
    <property type="project" value="TreeGrafter"/>
</dbReference>
<evidence type="ECO:0000256" key="3">
    <source>
        <dbReference type="ARBA" id="ARBA00007523"/>
    </source>
</evidence>
<dbReference type="HOGENOM" id="CLU_014881_0_0_11"/>
<dbReference type="PANTHER" id="PTHR11780:SF10">
    <property type="entry name" value="NADH DEHYDROGENASE [UBIQUINONE] FLAVOPROTEIN 1, MITOCHONDRIAL"/>
    <property type="match status" value="1"/>
</dbReference>
<comment type="cofactor">
    <cofactor evidence="1">
        <name>FMN</name>
        <dbReference type="ChEBI" id="CHEBI:58210"/>
    </cofactor>
</comment>
<evidence type="ECO:0000259" key="10">
    <source>
        <dbReference type="SMART" id="SM00928"/>
    </source>
</evidence>
<organism evidence="11 12">
    <name type="scientific">Mycolicibacterium chubuense (strain NBB4)</name>
    <name type="common">Mycobacterium chubuense</name>
    <dbReference type="NCBI Taxonomy" id="710421"/>
    <lineage>
        <taxon>Bacteria</taxon>
        <taxon>Bacillati</taxon>
        <taxon>Actinomycetota</taxon>
        <taxon>Actinomycetes</taxon>
        <taxon>Mycobacteriales</taxon>
        <taxon>Mycobacteriaceae</taxon>
        <taxon>Mycolicibacterium</taxon>
    </lineage>
</organism>
<dbReference type="eggNOG" id="COG1894">
    <property type="taxonomic scope" value="Bacteria"/>
</dbReference>
<dbReference type="RefSeq" id="WP_014813674.1">
    <property type="nucleotide sequence ID" value="NC_018027.1"/>
</dbReference>
<evidence type="ECO:0000256" key="4">
    <source>
        <dbReference type="ARBA" id="ARBA00022485"/>
    </source>
</evidence>
<proteinExistence type="inferred from homology"/>
<dbReference type="PATRIC" id="fig|710421.3.peg.351"/>
<dbReference type="EC" id="1.6.5.3" evidence="11"/>